<evidence type="ECO:0000313" key="2">
    <source>
        <dbReference type="Proteomes" id="UP001253637"/>
    </source>
</evidence>
<sequence>MAKHQQPEFRKEDAFRVRCRRTAAVVRFLFFFARTTVPFCMDRIGLLCRPASFVFFSCVRDTCMFSLEKYRTKNGHTGEHCGGTGIIASLSWGWGGADARFYPTALIGP</sequence>
<dbReference type="Proteomes" id="UP001253637">
    <property type="component" value="Segment"/>
</dbReference>
<accession>A0A811BPS1</accession>
<name>A0A811BPS1_9VIRU</name>
<proteinExistence type="predicted"/>
<reference evidence="1" key="1">
    <citation type="submission" date="2021-04" db="EMBL/GenBank/DDBJ databases">
        <title>Draft Genome Sequence of Pandoravirus japonicus, Isolated from the Sabaishi River of Niigata, Japan.</title>
        <authorList>
            <person name="Hosokawa N."/>
            <person name="Takahashi H."/>
            <person name="Aoki K."/>
            <person name="Takemura M."/>
        </authorList>
    </citation>
    <scope>NUCLEOTIDE SEQUENCE</scope>
</reference>
<dbReference type="EMBL" id="LC625835">
    <property type="protein sequence ID" value="BCU03888.1"/>
    <property type="molecule type" value="Genomic_DNA"/>
</dbReference>
<protein>
    <submittedName>
        <fullName evidence="1">Uncharacterized protein</fullName>
    </submittedName>
</protein>
<evidence type="ECO:0000313" key="1">
    <source>
        <dbReference type="EMBL" id="BCU03888.1"/>
    </source>
</evidence>
<organism evidence="1 2">
    <name type="scientific">Pandoravirus japonicus</name>
    <dbReference type="NCBI Taxonomy" id="2823154"/>
    <lineage>
        <taxon>Viruses</taxon>
        <taxon>Pandoravirus</taxon>
    </lineage>
</organism>